<feature type="domain" description="Aminoglycoside phosphotransferase" evidence="5">
    <location>
        <begin position="51"/>
        <end position="252"/>
    </location>
</feature>
<comment type="similarity">
    <text evidence="2">Belongs to the class-III pyridoxal-phosphate-dependent aminotransferase family.</text>
</comment>
<organism evidence="6 7">
    <name type="scientific">Phaeodactylibacter luteus</name>
    <dbReference type="NCBI Taxonomy" id="1564516"/>
    <lineage>
        <taxon>Bacteria</taxon>
        <taxon>Pseudomonadati</taxon>
        <taxon>Bacteroidota</taxon>
        <taxon>Saprospiria</taxon>
        <taxon>Saprospirales</taxon>
        <taxon>Haliscomenobacteraceae</taxon>
        <taxon>Phaeodactylibacter</taxon>
    </lineage>
</organism>
<sequence length="985" mass="107365">MPYPSQPSACTTERAAQIVSTYFGKTASLCHLAGEFDATFSLKAAGAHLGVLKVSQSSQEALGFQVELLQWLSRQPLPFSLPQAVPGENGAYLQQLKEGGAAYLLTWVEGLPYAEAGLKEGRLLRSLGRSSGQLAKALQGFEHPGAERYLKWDMQHATWVKPHLEGAAEQQLYQYFESHTLPLFPHLRQSVAYLDANEHNIMVQPVRDEVGVHWSVCGFIDFGDAVKTFTVNDLAVALAYAVMGQSAPLSAAREVVKAFHEAFPLTEKEVAALPGLMVARLLISRAVARENLAERPGEAYLQVSQSGAEAAIAHLAQQPMALWHYAFREACGWEPCPQAQPFRKWLEGAKHNLRPVCSLPADWAALDLSVGSTRLGNNANFMAQQGFEHIISQMLSDAQTEFGLGGYGEPRPFYTTDAYEVEGLDGPRWRTVHLGLDIWGPEATPVYAPLDGTVHSYADNAADRDYGPTIILRHEPMPGLVFFTLYGHLSRSSLKGLYPGMAVRAGQQIATFGPWAENGGWPPHLHFQIMLDLLGKSGDFPGVGFPEEWGIYRSICPSPEPLAGLEEGSTQADTGQWATPVILEKRRSFTGPNLSTAYRAPLHIVRGFGHYLYDETGRRYLDTVNNVPHVGHQHPEVVAAVQRQAGILNTNTRYLHTGLVRYAEKLAAKLPQGLEVAYLTTSGSEANELALRMARTITGRRDVWAMDHAYHGHTQACIDISAYKFKGKGGGGQPLSTFLLAAFSEGVVQELSRLKHVSAPAAFISESILSCGGQLVPPPGYFQTVFEAVRAAGGLCIMDEVQTGFGRVGEAFWGFELQGVVPDIVVLGKPIANGFPMGAVVCTREVAEAFNNGMEFFSTFGGNPVACAAAEAVLKVIEEEGLQENARKIGMVLRKRLEEIQQKVPFISDVRGHGLFLGVELSRGGQPAPEAGSYAINEMRRLGVLMSTDGPAHNVLKIKPPLSFDEAAADRLCTYLEKVLCAYPY</sequence>
<keyword evidence="6" id="KW-0808">Transferase</keyword>
<dbReference type="InterPro" id="IPR015424">
    <property type="entry name" value="PyrdxlP-dep_Trfase"/>
</dbReference>
<keyword evidence="3" id="KW-0663">Pyridoxal phosphate</keyword>
<evidence type="ECO:0000256" key="1">
    <source>
        <dbReference type="ARBA" id="ARBA00001933"/>
    </source>
</evidence>
<evidence type="ECO:0000256" key="3">
    <source>
        <dbReference type="ARBA" id="ARBA00022898"/>
    </source>
</evidence>
<dbReference type="Gene3D" id="2.70.70.10">
    <property type="entry name" value="Glucose Permease (Domain IIA)"/>
    <property type="match status" value="1"/>
</dbReference>
<feature type="domain" description="M23ase beta-sheet core" evidence="4">
    <location>
        <begin position="432"/>
        <end position="530"/>
    </location>
</feature>
<evidence type="ECO:0000256" key="2">
    <source>
        <dbReference type="ARBA" id="ARBA00008954"/>
    </source>
</evidence>
<dbReference type="Pfam" id="PF00202">
    <property type="entry name" value="Aminotran_3"/>
    <property type="match status" value="1"/>
</dbReference>
<dbReference type="EMBL" id="VOOR01000006">
    <property type="protein sequence ID" value="TXB67554.1"/>
    <property type="molecule type" value="Genomic_DNA"/>
</dbReference>
<dbReference type="InterPro" id="IPR002575">
    <property type="entry name" value="Aminoglycoside_PTrfase"/>
</dbReference>
<dbReference type="PANTHER" id="PTHR45688">
    <property type="match status" value="1"/>
</dbReference>
<reference evidence="6 7" key="1">
    <citation type="submission" date="2019-08" db="EMBL/GenBank/DDBJ databases">
        <title>Genome of Phaeodactylibacter luteus.</title>
        <authorList>
            <person name="Bowman J.P."/>
        </authorList>
    </citation>
    <scope>NUCLEOTIDE SEQUENCE [LARGE SCALE GENOMIC DNA]</scope>
    <source>
        <strain evidence="6 7">KCTC 42180</strain>
    </source>
</reference>
<comment type="caution">
    <text evidence="6">The sequence shown here is derived from an EMBL/GenBank/DDBJ whole genome shotgun (WGS) entry which is preliminary data.</text>
</comment>
<dbReference type="Gene3D" id="3.40.640.10">
    <property type="entry name" value="Type I PLP-dependent aspartate aminotransferase-like (Major domain)"/>
    <property type="match status" value="1"/>
</dbReference>
<dbReference type="SUPFAM" id="SSF51261">
    <property type="entry name" value="Duplicated hybrid motif"/>
    <property type="match status" value="1"/>
</dbReference>
<comment type="cofactor">
    <cofactor evidence="1">
        <name>pyridoxal 5'-phosphate</name>
        <dbReference type="ChEBI" id="CHEBI:597326"/>
    </cofactor>
</comment>
<dbReference type="InterPro" id="IPR015421">
    <property type="entry name" value="PyrdxlP-dep_Trfase_major"/>
</dbReference>
<dbReference type="Pfam" id="PF01551">
    <property type="entry name" value="Peptidase_M23"/>
    <property type="match status" value="1"/>
</dbReference>
<proteinExistence type="inferred from homology"/>
<dbReference type="GO" id="GO:0030170">
    <property type="term" value="F:pyridoxal phosphate binding"/>
    <property type="evidence" value="ECO:0007669"/>
    <property type="project" value="InterPro"/>
</dbReference>
<accession>A0A5C6RZL4</accession>
<evidence type="ECO:0000259" key="4">
    <source>
        <dbReference type="Pfam" id="PF01551"/>
    </source>
</evidence>
<dbReference type="AlphaFoldDB" id="A0A5C6RZL4"/>
<dbReference type="SUPFAM" id="SSF53383">
    <property type="entry name" value="PLP-dependent transferases"/>
    <property type="match status" value="1"/>
</dbReference>
<gene>
    <name evidence="6" type="ORF">FRY97_03950</name>
</gene>
<evidence type="ECO:0000259" key="5">
    <source>
        <dbReference type="Pfam" id="PF01636"/>
    </source>
</evidence>
<evidence type="ECO:0000313" key="6">
    <source>
        <dbReference type="EMBL" id="TXB67554.1"/>
    </source>
</evidence>
<dbReference type="PANTHER" id="PTHR45688:SF13">
    <property type="entry name" value="ALANINE--GLYOXYLATE AMINOTRANSFERASE 2-LIKE"/>
    <property type="match status" value="1"/>
</dbReference>
<dbReference type="Pfam" id="PF01636">
    <property type="entry name" value="APH"/>
    <property type="match status" value="1"/>
</dbReference>
<dbReference type="InterPro" id="IPR016047">
    <property type="entry name" value="M23ase_b-sheet_dom"/>
</dbReference>
<dbReference type="SUPFAM" id="SSF56112">
    <property type="entry name" value="Protein kinase-like (PK-like)"/>
    <property type="match status" value="1"/>
</dbReference>
<dbReference type="GO" id="GO:0008483">
    <property type="term" value="F:transaminase activity"/>
    <property type="evidence" value="ECO:0007669"/>
    <property type="project" value="UniProtKB-KW"/>
</dbReference>
<dbReference type="RefSeq" id="WP_147166135.1">
    <property type="nucleotide sequence ID" value="NZ_VOOR01000006.1"/>
</dbReference>
<name>A0A5C6RZL4_9BACT</name>
<dbReference type="Proteomes" id="UP000321580">
    <property type="component" value="Unassembled WGS sequence"/>
</dbReference>
<keyword evidence="7" id="KW-1185">Reference proteome</keyword>
<dbReference type="Gene3D" id="3.90.1150.10">
    <property type="entry name" value="Aspartate Aminotransferase, domain 1"/>
    <property type="match status" value="1"/>
</dbReference>
<dbReference type="InterPro" id="IPR011009">
    <property type="entry name" value="Kinase-like_dom_sf"/>
</dbReference>
<dbReference type="InterPro" id="IPR049704">
    <property type="entry name" value="Aminotrans_3_PPA_site"/>
</dbReference>
<protein>
    <submittedName>
        <fullName evidence="6">Aminotransferase class III-fold pyridoxal phosphate-dependent enzyme</fullName>
    </submittedName>
</protein>
<dbReference type="InterPro" id="IPR011055">
    <property type="entry name" value="Dup_hybrid_motif"/>
</dbReference>
<dbReference type="CDD" id="cd00610">
    <property type="entry name" value="OAT_like"/>
    <property type="match status" value="1"/>
</dbReference>
<dbReference type="InterPro" id="IPR005814">
    <property type="entry name" value="Aminotrans_3"/>
</dbReference>
<keyword evidence="6" id="KW-0032">Aminotransferase</keyword>
<dbReference type="Gene3D" id="3.90.1200.10">
    <property type="match status" value="1"/>
</dbReference>
<evidence type="ECO:0000313" key="7">
    <source>
        <dbReference type="Proteomes" id="UP000321580"/>
    </source>
</evidence>
<dbReference type="InterPro" id="IPR015422">
    <property type="entry name" value="PyrdxlP-dep_Trfase_small"/>
</dbReference>
<dbReference type="OrthoDB" id="9801052at2"/>
<dbReference type="PROSITE" id="PS00600">
    <property type="entry name" value="AA_TRANSFER_CLASS_3"/>
    <property type="match status" value="1"/>
</dbReference>
<dbReference type="CDD" id="cd12797">
    <property type="entry name" value="M23_peptidase"/>
    <property type="match status" value="1"/>
</dbReference>